<keyword evidence="9" id="KW-1185">Reference proteome</keyword>
<gene>
    <name evidence="8" type="ORF">DDR33_04390</name>
</gene>
<dbReference type="Gene3D" id="1.25.40.390">
    <property type="match status" value="1"/>
</dbReference>
<dbReference type="EMBL" id="QEAS01000002">
    <property type="protein sequence ID" value="PWG82254.1"/>
    <property type="molecule type" value="Genomic_DNA"/>
</dbReference>
<proteinExistence type="inferred from homology"/>
<name>A0A2U2PLT7_9SPHI</name>
<evidence type="ECO:0000259" key="6">
    <source>
        <dbReference type="Pfam" id="PF07980"/>
    </source>
</evidence>
<keyword evidence="5" id="KW-0998">Cell outer membrane</keyword>
<dbReference type="SUPFAM" id="SSF48452">
    <property type="entry name" value="TPR-like"/>
    <property type="match status" value="1"/>
</dbReference>
<dbReference type="InterPro" id="IPR012944">
    <property type="entry name" value="SusD_RagB_dom"/>
</dbReference>
<evidence type="ECO:0000259" key="7">
    <source>
        <dbReference type="Pfam" id="PF14322"/>
    </source>
</evidence>
<keyword evidence="4" id="KW-0472">Membrane</keyword>
<reference evidence="8 9" key="1">
    <citation type="submission" date="2018-04" db="EMBL/GenBank/DDBJ databases">
        <title>Pedobacter chongqingensis sp. nov., isolated from a rottenly hemp rope.</title>
        <authorList>
            <person name="Cai Y."/>
        </authorList>
    </citation>
    <scope>NUCLEOTIDE SEQUENCE [LARGE SCALE GENOMIC DNA]</scope>
    <source>
        <strain evidence="8 9">FJ4-8</strain>
    </source>
</reference>
<comment type="subcellular location">
    <subcellularLocation>
        <location evidence="1">Cell outer membrane</location>
    </subcellularLocation>
</comment>
<comment type="caution">
    <text evidence="8">The sequence shown here is derived from an EMBL/GenBank/DDBJ whole genome shotgun (WGS) entry which is preliminary data.</text>
</comment>
<evidence type="ECO:0000256" key="3">
    <source>
        <dbReference type="ARBA" id="ARBA00022729"/>
    </source>
</evidence>
<feature type="domain" description="RagB/SusD" evidence="6">
    <location>
        <begin position="300"/>
        <end position="614"/>
    </location>
</feature>
<dbReference type="OrthoDB" id="5694214at2"/>
<keyword evidence="3" id="KW-0732">Signal</keyword>
<evidence type="ECO:0000256" key="5">
    <source>
        <dbReference type="ARBA" id="ARBA00023237"/>
    </source>
</evidence>
<evidence type="ECO:0000313" key="8">
    <source>
        <dbReference type="EMBL" id="PWG82254.1"/>
    </source>
</evidence>
<dbReference type="Proteomes" id="UP000245647">
    <property type="component" value="Unassembled WGS sequence"/>
</dbReference>
<evidence type="ECO:0000256" key="1">
    <source>
        <dbReference type="ARBA" id="ARBA00004442"/>
    </source>
</evidence>
<dbReference type="Pfam" id="PF07980">
    <property type="entry name" value="SusD_RagB"/>
    <property type="match status" value="1"/>
</dbReference>
<feature type="domain" description="SusD-like N-terminal" evidence="7">
    <location>
        <begin position="22"/>
        <end position="221"/>
    </location>
</feature>
<dbReference type="RefSeq" id="WP_109414532.1">
    <property type="nucleotide sequence ID" value="NZ_QEAS01000002.1"/>
</dbReference>
<comment type="similarity">
    <text evidence="2">Belongs to the SusD family.</text>
</comment>
<dbReference type="AlphaFoldDB" id="A0A2U2PLT7"/>
<dbReference type="GO" id="GO:0009279">
    <property type="term" value="C:cell outer membrane"/>
    <property type="evidence" value="ECO:0007669"/>
    <property type="project" value="UniProtKB-SubCell"/>
</dbReference>
<dbReference type="PROSITE" id="PS51257">
    <property type="entry name" value="PROKAR_LIPOPROTEIN"/>
    <property type="match status" value="1"/>
</dbReference>
<sequence>MKGRYFIIAAMALCLSGSGCRDFLDQEPDKILTNDQVYGDPNLIKSVLANFYERVSRGKTPDDKDYDWGQRPGGDLYDFTRLDEAIRYDFDNINQFDRNRWRTYDYKLIRNINQFLQGVKETKVLQESEKRPLEGEARFIRAWCYFNMCRTLGGMPIVGDEVFVYTPGMDITAIQYPRATEAETYDYIISECHAIADMLPAEKNKNSSRANRWTAKMLEARAALYGASLAKYNNQMASPIQTPGREVGIDASKARDYYQKALDAAQYVITNSPYVLQDKRPENKARNFYEAVCVKDNNSEVIWARDFSYPGQTHGFTKSNLPTTLAQDADGNYLSVLLNLVEEYEPVNTTTPGQGSKFEVGTLSSPKFYESADAPFKARDPRLGGTVMYPGSFFVGAEVVLQAGHLNEQNGQWVKREGDSYTSGNGPFYDPSKRLVNKTGFGIRKFLDETPSAGTIGRGSEMWEPHFRIAEAYLIVAEASLELNGGANTITVNAINAVRARAGVQPLTTVTFDNIVHERRVEFAFEDQRYWDMLRWRLADKAWNGSQSNEKSTRRGLWPYRVVSPGDPNNGKWFFEEKDMSFIYPNPLKFELKNYYSELDNSWLNNNPKMVKNPFQ</sequence>
<evidence type="ECO:0000256" key="2">
    <source>
        <dbReference type="ARBA" id="ARBA00006275"/>
    </source>
</evidence>
<dbReference type="Pfam" id="PF14322">
    <property type="entry name" value="SusD-like_3"/>
    <property type="match status" value="1"/>
</dbReference>
<accession>A0A2U2PLT7</accession>
<dbReference type="InterPro" id="IPR011990">
    <property type="entry name" value="TPR-like_helical_dom_sf"/>
</dbReference>
<organism evidence="8 9">
    <name type="scientific">Pararcticibacter amylolyticus</name>
    <dbReference type="NCBI Taxonomy" id="2173175"/>
    <lineage>
        <taxon>Bacteria</taxon>
        <taxon>Pseudomonadati</taxon>
        <taxon>Bacteroidota</taxon>
        <taxon>Sphingobacteriia</taxon>
        <taxon>Sphingobacteriales</taxon>
        <taxon>Sphingobacteriaceae</taxon>
        <taxon>Pararcticibacter</taxon>
    </lineage>
</organism>
<evidence type="ECO:0000256" key="4">
    <source>
        <dbReference type="ARBA" id="ARBA00023136"/>
    </source>
</evidence>
<evidence type="ECO:0000313" key="9">
    <source>
        <dbReference type="Proteomes" id="UP000245647"/>
    </source>
</evidence>
<dbReference type="InterPro" id="IPR033985">
    <property type="entry name" value="SusD-like_N"/>
</dbReference>
<protein>
    <submittedName>
        <fullName evidence="8">RagB/SusD family nutrient uptake outer membrane protein</fullName>
    </submittedName>
</protein>